<dbReference type="HOGENOM" id="CLU_039613_6_4_6"/>
<protein>
    <recommendedName>
        <fullName evidence="5">HTH lysR-type domain-containing protein</fullName>
    </recommendedName>
</protein>
<proteinExistence type="inferred from homology"/>
<organism evidence="6 7">
    <name type="scientific">Chania multitudinisentens RB-25</name>
    <dbReference type="NCBI Taxonomy" id="1441930"/>
    <lineage>
        <taxon>Bacteria</taxon>
        <taxon>Pseudomonadati</taxon>
        <taxon>Pseudomonadota</taxon>
        <taxon>Gammaproteobacteria</taxon>
        <taxon>Enterobacterales</taxon>
        <taxon>Yersiniaceae</taxon>
        <taxon>Chania</taxon>
    </lineage>
</organism>
<gene>
    <name evidence="6" type="ORF">Z042_14860</name>
</gene>
<evidence type="ECO:0000259" key="5">
    <source>
        <dbReference type="PROSITE" id="PS50931"/>
    </source>
</evidence>
<evidence type="ECO:0000313" key="6">
    <source>
        <dbReference type="EMBL" id="AHG20739.1"/>
    </source>
</evidence>
<dbReference type="GO" id="GO:0003700">
    <property type="term" value="F:DNA-binding transcription factor activity"/>
    <property type="evidence" value="ECO:0007669"/>
    <property type="project" value="InterPro"/>
</dbReference>
<dbReference type="SUPFAM" id="SSF46785">
    <property type="entry name" value="Winged helix' DNA-binding domain"/>
    <property type="match status" value="1"/>
</dbReference>
<dbReference type="PANTHER" id="PTHR30346">
    <property type="entry name" value="TRANSCRIPTIONAL DUAL REGULATOR HCAR-RELATED"/>
    <property type="match status" value="1"/>
</dbReference>
<dbReference type="Proteomes" id="UP000019030">
    <property type="component" value="Chromosome"/>
</dbReference>
<feature type="domain" description="HTH lysR-type" evidence="5">
    <location>
        <begin position="1"/>
        <end position="58"/>
    </location>
</feature>
<dbReference type="AlphaFoldDB" id="W0LED1"/>
<dbReference type="Gene3D" id="1.10.10.10">
    <property type="entry name" value="Winged helix-like DNA-binding domain superfamily/Winged helix DNA-binding domain"/>
    <property type="match status" value="1"/>
</dbReference>
<dbReference type="eggNOG" id="COG0583">
    <property type="taxonomic scope" value="Bacteria"/>
</dbReference>
<keyword evidence="4" id="KW-0804">Transcription</keyword>
<dbReference type="PATRIC" id="fig|1441930.4.peg.2929"/>
<dbReference type="GO" id="GO:0003677">
    <property type="term" value="F:DNA binding"/>
    <property type="evidence" value="ECO:0007669"/>
    <property type="project" value="UniProtKB-KW"/>
</dbReference>
<dbReference type="STRING" id="1441930.Z042_14860"/>
<evidence type="ECO:0000256" key="4">
    <source>
        <dbReference type="ARBA" id="ARBA00023163"/>
    </source>
</evidence>
<sequence>MDIKLLRAMVTLAELGNYRLAGDSLYISQPALTKQIQLLELRLGLPVFVRGRHGAELTAAGQRLYTKAKDLLSQYDAFMLHAEHVATGNTGELSLGFGISFFELAPNIVRKFREKFPEVNIRLDDLPTEEQCMGISSGKLDAGFVRLPVKPPLDAVALLTEKLVLAIPAALTRYRIPEEVNDIIEQLPLLQISPMRGKGLSAQIALFLSSQKIIPGSIQYAADIHTLLALVAAGNGCALLPQGALNITPPEVRLITLDGPHACWQVGIAWNGDTVDLLRDNFVKIASSMSKH</sequence>
<name>W0LED1_9GAMM</name>
<keyword evidence="3" id="KW-0238">DNA-binding</keyword>
<dbReference type="PANTHER" id="PTHR30346:SF17">
    <property type="entry name" value="LYSR FAMILY TRANSCRIPTIONAL REGULATOR"/>
    <property type="match status" value="1"/>
</dbReference>
<keyword evidence="7" id="KW-1185">Reference proteome</keyword>
<evidence type="ECO:0000256" key="3">
    <source>
        <dbReference type="ARBA" id="ARBA00023125"/>
    </source>
</evidence>
<dbReference type="SUPFAM" id="SSF53850">
    <property type="entry name" value="Periplasmic binding protein-like II"/>
    <property type="match status" value="1"/>
</dbReference>
<dbReference type="PRINTS" id="PR00039">
    <property type="entry name" value="HTHLYSR"/>
</dbReference>
<evidence type="ECO:0000313" key="7">
    <source>
        <dbReference type="Proteomes" id="UP000019030"/>
    </source>
</evidence>
<reference evidence="6 7" key="1">
    <citation type="submission" date="2014-01" db="EMBL/GenBank/DDBJ databases">
        <title>Isolation of Serratia multitudinisentens RB-25 from Ex-Landfill site.</title>
        <authorList>
            <person name="Robson E.H.J."/>
        </authorList>
    </citation>
    <scope>NUCLEOTIDE SEQUENCE [LARGE SCALE GENOMIC DNA]</scope>
    <source>
        <strain evidence="6 7">RB-25</strain>
    </source>
</reference>
<reference evidence="6 7" key="2">
    <citation type="submission" date="2015-03" db="EMBL/GenBank/DDBJ databases">
        <authorList>
            <person name="Chan K.-G."/>
        </authorList>
    </citation>
    <scope>NUCLEOTIDE SEQUENCE [LARGE SCALE GENOMIC DNA]</scope>
    <source>
        <strain evidence="6 7">RB-25</strain>
    </source>
</reference>
<dbReference type="EMBL" id="CP007044">
    <property type="protein sequence ID" value="AHG20739.1"/>
    <property type="molecule type" value="Genomic_DNA"/>
</dbReference>
<dbReference type="CDD" id="cd08414">
    <property type="entry name" value="PBP2_LTTR_aromatics_like"/>
    <property type="match status" value="1"/>
</dbReference>
<dbReference type="KEGG" id="sfo:Z042_14860"/>
<dbReference type="Pfam" id="PF03466">
    <property type="entry name" value="LysR_substrate"/>
    <property type="match status" value="1"/>
</dbReference>
<accession>W0LED1</accession>
<dbReference type="PROSITE" id="PS50931">
    <property type="entry name" value="HTH_LYSR"/>
    <property type="match status" value="1"/>
</dbReference>
<dbReference type="Pfam" id="PF00126">
    <property type="entry name" value="HTH_1"/>
    <property type="match status" value="1"/>
</dbReference>
<dbReference type="OrthoDB" id="9067838at2"/>
<dbReference type="InterPro" id="IPR036388">
    <property type="entry name" value="WH-like_DNA-bd_sf"/>
</dbReference>
<dbReference type="GO" id="GO:0032993">
    <property type="term" value="C:protein-DNA complex"/>
    <property type="evidence" value="ECO:0007669"/>
    <property type="project" value="TreeGrafter"/>
</dbReference>
<dbReference type="Gene3D" id="3.40.190.10">
    <property type="entry name" value="Periplasmic binding protein-like II"/>
    <property type="match status" value="2"/>
</dbReference>
<keyword evidence="2" id="KW-0805">Transcription regulation</keyword>
<evidence type="ECO:0000256" key="2">
    <source>
        <dbReference type="ARBA" id="ARBA00023015"/>
    </source>
</evidence>
<evidence type="ECO:0000256" key="1">
    <source>
        <dbReference type="ARBA" id="ARBA00009437"/>
    </source>
</evidence>
<dbReference type="InterPro" id="IPR000847">
    <property type="entry name" value="LysR_HTH_N"/>
</dbReference>
<dbReference type="RefSeq" id="WP_024912392.1">
    <property type="nucleotide sequence ID" value="NZ_CP007044.2"/>
</dbReference>
<dbReference type="InterPro" id="IPR036390">
    <property type="entry name" value="WH_DNA-bd_sf"/>
</dbReference>
<comment type="similarity">
    <text evidence="1">Belongs to the LysR transcriptional regulatory family.</text>
</comment>
<dbReference type="InterPro" id="IPR005119">
    <property type="entry name" value="LysR_subst-bd"/>
</dbReference>